<evidence type="ECO:0000256" key="1">
    <source>
        <dbReference type="ARBA" id="ARBA00022857"/>
    </source>
</evidence>
<dbReference type="PANTHER" id="PTHR44154">
    <property type="entry name" value="QUINONE OXIDOREDUCTASE"/>
    <property type="match status" value="1"/>
</dbReference>
<accession>A0AAT9HNV5</accession>
<dbReference type="InterPro" id="IPR051603">
    <property type="entry name" value="Zinc-ADH_QOR/CCCR"/>
</dbReference>
<keyword evidence="1" id="KW-0521">NADP</keyword>
<dbReference type="AlphaFoldDB" id="A0AAT9HNV5"/>
<dbReference type="SMART" id="SM00829">
    <property type="entry name" value="PKS_ER"/>
    <property type="match status" value="1"/>
</dbReference>
<organism evidence="3">
    <name type="scientific">Streptomyces haneummycinicus</name>
    <dbReference type="NCBI Taxonomy" id="3074435"/>
    <lineage>
        <taxon>Bacteria</taxon>
        <taxon>Bacillati</taxon>
        <taxon>Actinomycetota</taxon>
        <taxon>Actinomycetes</taxon>
        <taxon>Kitasatosporales</taxon>
        <taxon>Streptomycetaceae</taxon>
        <taxon>Streptomyces</taxon>
    </lineage>
</organism>
<dbReference type="Pfam" id="PF00107">
    <property type="entry name" value="ADH_zinc_N"/>
    <property type="match status" value="1"/>
</dbReference>
<dbReference type="InterPro" id="IPR036291">
    <property type="entry name" value="NAD(P)-bd_dom_sf"/>
</dbReference>
<feature type="domain" description="Enoyl reductase (ER)" evidence="2">
    <location>
        <begin position="5"/>
        <end position="224"/>
    </location>
</feature>
<name>A0AAT9HNV5_9ACTN</name>
<proteinExistence type="predicted"/>
<reference evidence="3" key="1">
    <citation type="submission" date="2024-06" db="EMBL/GenBank/DDBJ databases">
        <authorList>
            <consortium name="consrtm"/>
            <person name="Uemura M."/>
            <person name="Terahara T."/>
        </authorList>
    </citation>
    <scope>NUCLEOTIDE SEQUENCE</scope>
    <source>
        <strain evidence="3">KM77-8</strain>
    </source>
</reference>
<dbReference type="Gene3D" id="3.90.180.10">
    <property type="entry name" value="Medium-chain alcohol dehydrogenases, catalytic domain"/>
    <property type="match status" value="1"/>
</dbReference>
<evidence type="ECO:0000259" key="2">
    <source>
        <dbReference type="SMART" id="SM00829"/>
    </source>
</evidence>
<sequence>MAETTTSETAVFFQVSAQTPVHAAPAEVYTLISDLYLALFTHGRLRAGETVLAAGAAGNVGSALVRFAADAGARVIATSSADDAAYCRSLGAEAVLDYRDPELTELVRELSPEGIDLHLDTSGGNDLIAAVELLAHRGRIVLLAGARSTPHLPVGPLCMKDGSIVGFAISHATAAELSEAARAINRPLAAGRLRPRAVDVWPLSAAAEAHRRMERGELHGKRLVLEVRAADG</sequence>
<dbReference type="Gene3D" id="3.40.50.720">
    <property type="entry name" value="NAD(P)-binding Rossmann-like Domain"/>
    <property type="match status" value="1"/>
</dbReference>
<gene>
    <name evidence="3" type="ORF">SHKM778_56350</name>
</gene>
<dbReference type="InterPro" id="IPR013149">
    <property type="entry name" value="ADH-like_C"/>
</dbReference>
<evidence type="ECO:0000313" key="3">
    <source>
        <dbReference type="EMBL" id="BFO19247.1"/>
    </source>
</evidence>
<reference evidence="3" key="2">
    <citation type="submission" date="2024-07" db="EMBL/GenBank/DDBJ databases">
        <title>Streptomyces haneummycinica sp. nov., a new antibiotic-producing actinobacterium isolated from marine sediment.</title>
        <authorList>
            <person name="Uemura M."/>
            <person name="Hamada M."/>
            <person name="Hirano S."/>
            <person name="Kobayashi K."/>
            <person name="Ohshiro T."/>
            <person name="Kobayashi T."/>
            <person name="Terahara T."/>
        </authorList>
    </citation>
    <scope>NUCLEOTIDE SEQUENCE</scope>
    <source>
        <strain evidence="3">KM77-8</strain>
    </source>
</reference>
<dbReference type="GO" id="GO:0016491">
    <property type="term" value="F:oxidoreductase activity"/>
    <property type="evidence" value="ECO:0007669"/>
    <property type="project" value="InterPro"/>
</dbReference>
<dbReference type="EMBL" id="AP035768">
    <property type="protein sequence ID" value="BFO19247.1"/>
    <property type="molecule type" value="Genomic_DNA"/>
</dbReference>
<dbReference type="SUPFAM" id="SSF51735">
    <property type="entry name" value="NAD(P)-binding Rossmann-fold domains"/>
    <property type="match status" value="1"/>
</dbReference>
<dbReference type="PANTHER" id="PTHR44154:SF1">
    <property type="entry name" value="QUINONE OXIDOREDUCTASE"/>
    <property type="match status" value="1"/>
</dbReference>
<dbReference type="InterPro" id="IPR020843">
    <property type="entry name" value="ER"/>
</dbReference>
<protein>
    <recommendedName>
        <fullName evidence="2">Enoyl reductase (ER) domain-containing protein</fullName>
    </recommendedName>
</protein>